<evidence type="ECO:0000256" key="4">
    <source>
        <dbReference type="ARBA" id="ARBA00022692"/>
    </source>
</evidence>
<evidence type="ECO:0000256" key="7">
    <source>
        <dbReference type="ARBA" id="ARBA00023010"/>
    </source>
</evidence>
<feature type="compositionally biased region" description="Pro residues" evidence="10">
    <location>
        <begin position="119"/>
        <end position="128"/>
    </location>
</feature>
<evidence type="ECO:0000313" key="11">
    <source>
        <dbReference type="EMBL" id="ANF56968.1"/>
    </source>
</evidence>
<evidence type="ECO:0000256" key="9">
    <source>
        <dbReference type="HAMAP-Rule" id="MF_00237"/>
    </source>
</evidence>
<evidence type="ECO:0000256" key="8">
    <source>
        <dbReference type="ARBA" id="ARBA00023136"/>
    </source>
</evidence>
<feature type="compositionally biased region" description="Polar residues" evidence="10">
    <location>
        <begin position="154"/>
        <end position="170"/>
    </location>
</feature>
<accession>A0A172YCK9</accession>
<dbReference type="RefSeq" id="WP_064121929.1">
    <property type="nucleotide sequence ID" value="NZ_CP015243.1"/>
</dbReference>
<comment type="function">
    <text evidence="9">Part of the twin-arginine translocation (Tat) system that transports large folded proteins containing a characteristic twin-arginine motif in their signal peptide across membranes. Together with TatC, TatB is part of a receptor directly interacting with Tat signal peptides. TatB may form an oligomeric binding site that transiently accommodates folded Tat precursor proteins before their translocation.</text>
</comment>
<dbReference type="GO" id="GO:0033281">
    <property type="term" value="C:TAT protein transport complex"/>
    <property type="evidence" value="ECO:0007669"/>
    <property type="project" value="UniProtKB-UniRule"/>
</dbReference>
<proteinExistence type="inferred from homology"/>
<keyword evidence="3 9" id="KW-1003">Cell membrane</keyword>
<dbReference type="NCBIfam" id="TIGR01410">
    <property type="entry name" value="tatB"/>
    <property type="match status" value="1"/>
</dbReference>
<dbReference type="Proteomes" id="UP000077875">
    <property type="component" value="Chromosome"/>
</dbReference>
<dbReference type="HAMAP" id="MF_00237">
    <property type="entry name" value="TatB"/>
    <property type="match status" value="1"/>
</dbReference>
<dbReference type="GO" id="GO:0043953">
    <property type="term" value="P:protein transport by the Tat complex"/>
    <property type="evidence" value="ECO:0007669"/>
    <property type="project" value="UniProtKB-UniRule"/>
</dbReference>
<keyword evidence="8 9" id="KW-0472">Membrane</keyword>
<dbReference type="InterPro" id="IPR003369">
    <property type="entry name" value="TatA/B/E"/>
</dbReference>
<dbReference type="PANTHER" id="PTHR33162">
    <property type="entry name" value="SEC-INDEPENDENT PROTEIN TRANSLOCASE PROTEIN TATA, CHLOROPLASTIC"/>
    <property type="match status" value="1"/>
</dbReference>
<gene>
    <name evidence="9" type="primary">tatB</name>
    <name evidence="11" type="ORF">A5892_05385</name>
</gene>
<comment type="subunit">
    <text evidence="9">The Tat system comprises two distinct complexes: a TatABC complex, containing multiple copies of TatA, TatB and TatC subunits, and a separate TatA complex, containing only TatA subunits. Substrates initially bind to the TatABC complex, which probably triggers association of the separate TatA complex to form the active translocon.</text>
</comment>
<dbReference type="EMBL" id="CP015243">
    <property type="protein sequence ID" value="ANF56968.1"/>
    <property type="molecule type" value="Genomic_DNA"/>
</dbReference>
<protein>
    <recommendedName>
        <fullName evidence="9">Sec-independent protein translocase protein TatB</fullName>
    </recommendedName>
</protein>
<reference evidence="11 12" key="1">
    <citation type="submission" date="2016-04" db="EMBL/GenBank/DDBJ databases">
        <title>Complete Genome Sequence of Halotalea alkalilenta IHB B 13600.</title>
        <authorList>
            <person name="Swarnkar M.K."/>
            <person name="Sharma A."/>
            <person name="Kaushal K."/>
            <person name="Soni R."/>
            <person name="Rana S."/>
            <person name="Singh A.K."/>
            <person name="Gulati A."/>
        </authorList>
    </citation>
    <scope>NUCLEOTIDE SEQUENCE [LARGE SCALE GENOMIC DNA]</scope>
    <source>
        <strain evidence="11 12">IHB B 13600</strain>
    </source>
</reference>
<dbReference type="GO" id="GO:0008320">
    <property type="term" value="F:protein transmembrane transporter activity"/>
    <property type="evidence" value="ECO:0007669"/>
    <property type="project" value="UniProtKB-UniRule"/>
</dbReference>
<evidence type="ECO:0000256" key="10">
    <source>
        <dbReference type="SAM" id="MobiDB-lite"/>
    </source>
</evidence>
<organism evidence="11 12">
    <name type="scientific">Halotalea alkalilenta</name>
    <dbReference type="NCBI Taxonomy" id="376489"/>
    <lineage>
        <taxon>Bacteria</taxon>
        <taxon>Pseudomonadati</taxon>
        <taxon>Pseudomonadota</taxon>
        <taxon>Gammaproteobacteria</taxon>
        <taxon>Oceanospirillales</taxon>
        <taxon>Halomonadaceae</taxon>
        <taxon>Halotalea</taxon>
    </lineage>
</organism>
<evidence type="ECO:0000256" key="6">
    <source>
        <dbReference type="ARBA" id="ARBA00022989"/>
    </source>
</evidence>
<evidence type="ECO:0000256" key="2">
    <source>
        <dbReference type="ARBA" id="ARBA00022448"/>
    </source>
</evidence>
<feature type="region of interest" description="Disordered" evidence="10">
    <location>
        <begin position="64"/>
        <end position="170"/>
    </location>
</feature>
<comment type="similarity">
    <text evidence="9">Belongs to the TatB family.</text>
</comment>
<keyword evidence="12" id="KW-1185">Reference proteome</keyword>
<keyword evidence="2 9" id="KW-0813">Transport</keyword>
<dbReference type="PANTHER" id="PTHR33162:SF1">
    <property type="entry name" value="SEC-INDEPENDENT PROTEIN TRANSLOCASE PROTEIN TATA, CHLOROPLASTIC"/>
    <property type="match status" value="1"/>
</dbReference>
<keyword evidence="6 9" id="KW-1133">Transmembrane helix</keyword>
<dbReference type="Gene3D" id="1.20.5.3310">
    <property type="match status" value="1"/>
</dbReference>
<evidence type="ECO:0000313" key="12">
    <source>
        <dbReference type="Proteomes" id="UP000077875"/>
    </source>
</evidence>
<keyword evidence="4 9" id="KW-0812">Transmembrane</keyword>
<evidence type="ECO:0000256" key="1">
    <source>
        <dbReference type="ARBA" id="ARBA00004167"/>
    </source>
</evidence>
<keyword evidence="5 9" id="KW-0653">Protein transport</keyword>
<feature type="compositionally biased region" description="Pro residues" evidence="10">
    <location>
        <begin position="99"/>
        <end position="112"/>
    </location>
</feature>
<sequence length="170" mass="18243">MFNFSFGELLVIGVIALLVLGPDKLPGAARTAGVWIGKIKRTVGNLQHEITSQLEAEDLRRELSKQGKRIDGGVNRARKGFERFTSEFNGAASSSSRQPPLPPSRPEPPPAPAEVRAAPLPPLRPPSRPVIARAALDAPLPSPERSTEEPTGTPIESSMDPSPSSNQRND</sequence>
<dbReference type="KEGG" id="haa:A5892_05385"/>
<dbReference type="InterPro" id="IPR018448">
    <property type="entry name" value="TatB"/>
</dbReference>
<evidence type="ECO:0000256" key="3">
    <source>
        <dbReference type="ARBA" id="ARBA00022475"/>
    </source>
</evidence>
<comment type="subcellular location">
    <subcellularLocation>
        <location evidence="9">Cell membrane</location>
        <topology evidence="9">Single-pass membrane protein</topology>
    </subcellularLocation>
    <subcellularLocation>
        <location evidence="1">Membrane</location>
        <topology evidence="1">Single-pass membrane protein</topology>
    </subcellularLocation>
</comment>
<dbReference type="PRINTS" id="PR01506">
    <property type="entry name" value="TATBPROTEIN"/>
</dbReference>
<dbReference type="AlphaFoldDB" id="A0A172YCK9"/>
<dbReference type="STRING" id="376489.A5892_05385"/>
<evidence type="ECO:0000256" key="5">
    <source>
        <dbReference type="ARBA" id="ARBA00022927"/>
    </source>
</evidence>
<name>A0A172YCK9_9GAMM</name>
<keyword evidence="7 9" id="KW-0811">Translocation</keyword>
<dbReference type="Pfam" id="PF02416">
    <property type="entry name" value="TatA_B_E"/>
    <property type="match status" value="1"/>
</dbReference>